<gene>
    <name evidence="7" type="ORF">HZH66_013078</name>
</gene>
<evidence type="ECO:0000256" key="4">
    <source>
        <dbReference type="ARBA" id="ARBA00023004"/>
    </source>
</evidence>
<feature type="binding site" evidence="5">
    <location>
        <position position="213"/>
    </location>
    <ligand>
        <name>Fe cation</name>
        <dbReference type="ChEBI" id="CHEBI:24875"/>
        <note>catalytic</note>
    </ligand>
</feature>
<evidence type="ECO:0000313" key="7">
    <source>
        <dbReference type="EMBL" id="KAF7382676.1"/>
    </source>
</evidence>
<keyword evidence="3" id="KW-0560">Oxidoreductase</keyword>
<dbReference type="EMBL" id="JACSEA010000018">
    <property type="protein sequence ID" value="KAF7382676.1"/>
    <property type="molecule type" value="Genomic_DNA"/>
</dbReference>
<dbReference type="GO" id="GO:0005737">
    <property type="term" value="C:cytoplasm"/>
    <property type="evidence" value="ECO:0007669"/>
    <property type="project" value="TreeGrafter"/>
</dbReference>
<keyword evidence="2" id="KW-0223">Dioxygenase</keyword>
<keyword evidence="1 5" id="KW-0479">Metal-binding</keyword>
<feature type="binding site" evidence="5">
    <location>
        <position position="211"/>
    </location>
    <ligand>
        <name>Fe cation</name>
        <dbReference type="ChEBI" id="CHEBI:24875"/>
        <note>catalytic</note>
    </ligand>
</feature>
<dbReference type="PANTHER" id="PTHR16557">
    <property type="entry name" value="ALKYLATED DNA REPAIR PROTEIN ALKB-RELATED"/>
    <property type="match status" value="1"/>
</dbReference>
<dbReference type="InterPro" id="IPR027450">
    <property type="entry name" value="AlkB-like"/>
</dbReference>
<keyword evidence="8" id="KW-1185">Reference proteome</keyword>
<dbReference type="InterPro" id="IPR005123">
    <property type="entry name" value="Oxoglu/Fe-dep_dioxygenase_dom"/>
</dbReference>
<accession>A0A834J7U0</accession>
<comment type="cofactor">
    <cofactor evidence="5">
        <name>Fe(2+)</name>
        <dbReference type="ChEBI" id="CHEBI:29033"/>
    </cofactor>
    <text evidence="5">Binds 1 Fe(2+) ion per subunit.</text>
</comment>
<dbReference type="PANTHER" id="PTHR16557:SF2">
    <property type="entry name" value="NUCLEIC ACID DIOXYGENASE ALKBH1"/>
    <property type="match status" value="1"/>
</dbReference>
<dbReference type="GO" id="GO:0035513">
    <property type="term" value="P:oxidative RNA demethylation"/>
    <property type="evidence" value="ECO:0007669"/>
    <property type="project" value="TreeGrafter"/>
</dbReference>
<dbReference type="SUPFAM" id="SSF51197">
    <property type="entry name" value="Clavaminate synthase-like"/>
    <property type="match status" value="1"/>
</dbReference>
<dbReference type="PROSITE" id="PS51471">
    <property type="entry name" value="FE2OG_OXY"/>
    <property type="match status" value="1"/>
</dbReference>
<dbReference type="Pfam" id="PF13532">
    <property type="entry name" value="2OG-FeII_Oxy_2"/>
    <property type="match status" value="1"/>
</dbReference>
<evidence type="ECO:0000313" key="8">
    <source>
        <dbReference type="Proteomes" id="UP000614350"/>
    </source>
</evidence>
<name>A0A834J7U0_VESVU</name>
<dbReference type="Proteomes" id="UP000614350">
    <property type="component" value="Unassembled WGS sequence"/>
</dbReference>
<keyword evidence="4 5" id="KW-0408">Iron</keyword>
<reference evidence="7" key="1">
    <citation type="journal article" date="2020" name="G3 (Bethesda)">
        <title>High-Quality Assemblies for Three Invasive Social Wasps from the &lt;i&gt;Vespula&lt;/i&gt; Genus.</title>
        <authorList>
            <person name="Harrop T.W.R."/>
            <person name="Guhlin J."/>
            <person name="McLaughlin G.M."/>
            <person name="Permina E."/>
            <person name="Stockwell P."/>
            <person name="Gilligan J."/>
            <person name="Le Lec M.F."/>
            <person name="Gruber M.A.M."/>
            <person name="Quinn O."/>
            <person name="Lovegrove M."/>
            <person name="Duncan E.J."/>
            <person name="Remnant E.J."/>
            <person name="Van Eeckhoven J."/>
            <person name="Graham B."/>
            <person name="Knapp R.A."/>
            <person name="Langford K.W."/>
            <person name="Kronenberg Z."/>
            <person name="Press M.O."/>
            <person name="Eacker S.M."/>
            <person name="Wilson-Rankin E.E."/>
            <person name="Purcell J."/>
            <person name="Lester P.J."/>
            <person name="Dearden P.K."/>
        </authorList>
    </citation>
    <scope>NUCLEOTIDE SEQUENCE</scope>
    <source>
        <strain evidence="7">Marl-1</strain>
    </source>
</reference>
<sequence>MKCHETNEIWRLSWLGKMFKDNFKYYKKRNPLPDLTNVIDFNCPDINKVKNIEAHFTNDTCEKKFGLKSSKDWEIYELLNIPGLIFIKNPFTTSGHHYWIIKCLKDYSRKPNKLNLDAHNILTNDEAWWDICFRSNNNNRAESLLPKLRWATLGYHHDWDTKVYSESSKTPMPIELIELTQFLARVLNFSEFKAEAAIINYYRMNSTLAGHTDCSEPNVEAPLFSISFGQTAIFLIGGLSQENPADALFLRSGDIIVMTGKSRLRYHGIPKILSTQLIPWDMDETETNENNWIYAKKYISKARININIRQVLKDGQLTLS</sequence>
<feature type="domain" description="Fe2OG dioxygenase" evidence="6">
    <location>
        <begin position="193"/>
        <end position="312"/>
    </location>
</feature>
<evidence type="ECO:0000256" key="5">
    <source>
        <dbReference type="PIRSR" id="PIRSR604574-2"/>
    </source>
</evidence>
<proteinExistence type="predicted"/>
<evidence type="ECO:0000256" key="1">
    <source>
        <dbReference type="ARBA" id="ARBA00022723"/>
    </source>
</evidence>
<evidence type="ECO:0000259" key="6">
    <source>
        <dbReference type="PROSITE" id="PS51471"/>
    </source>
</evidence>
<evidence type="ECO:0000256" key="3">
    <source>
        <dbReference type="ARBA" id="ARBA00023002"/>
    </source>
</evidence>
<feature type="binding site" evidence="5">
    <location>
        <position position="267"/>
    </location>
    <ligand>
        <name>Fe cation</name>
        <dbReference type="ChEBI" id="CHEBI:24875"/>
        <note>catalytic</note>
    </ligand>
</feature>
<dbReference type="GO" id="GO:0035516">
    <property type="term" value="F:broad specificity oxidative DNA demethylase activity"/>
    <property type="evidence" value="ECO:0007669"/>
    <property type="project" value="TreeGrafter"/>
</dbReference>
<dbReference type="GO" id="GO:0008198">
    <property type="term" value="F:ferrous iron binding"/>
    <property type="evidence" value="ECO:0007669"/>
    <property type="project" value="TreeGrafter"/>
</dbReference>
<dbReference type="GO" id="GO:0035515">
    <property type="term" value="F:oxidative RNA demethylase activity"/>
    <property type="evidence" value="ECO:0007669"/>
    <property type="project" value="TreeGrafter"/>
</dbReference>
<dbReference type="InterPro" id="IPR004574">
    <property type="entry name" value="Alkb"/>
</dbReference>
<dbReference type="Gene3D" id="2.60.120.590">
    <property type="entry name" value="Alpha-ketoglutarate-dependent dioxygenase AlkB-like"/>
    <property type="match status" value="1"/>
</dbReference>
<dbReference type="InterPro" id="IPR037151">
    <property type="entry name" value="AlkB-like_sf"/>
</dbReference>
<protein>
    <recommendedName>
        <fullName evidence="6">Fe2OG dioxygenase domain-containing protein</fullName>
    </recommendedName>
</protein>
<comment type="caution">
    <text evidence="7">The sequence shown here is derived from an EMBL/GenBank/DDBJ whole genome shotgun (WGS) entry which is preliminary data.</text>
</comment>
<organism evidence="7 8">
    <name type="scientific">Vespula vulgaris</name>
    <name type="common">Yellow jacket</name>
    <name type="synonym">Wasp</name>
    <dbReference type="NCBI Taxonomy" id="7454"/>
    <lineage>
        <taxon>Eukaryota</taxon>
        <taxon>Metazoa</taxon>
        <taxon>Ecdysozoa</taxon>
        <taxon>Arthropoda</taxon>
        <taxon>Hexapoda</taxon>
        <taxon>Insecta</taxon>
        <taxon>Pterygota</taxon>
        <taxon>Neoptera</taxon>
        <taxon>Endopterygota</taxon>
        <taxon>Hymenoptera</taxon>
        <taxon>Apocrita</taxon>
        <taxon>Aculeata</taxon>
        <taxon>Vespoidea</taxon>
        <taxon>Vespidae</taxon>
        <taxon>Vespinae</taxon>
        <taxon>Vespula</taxon>
    </lineage>
</organism>
<dbReference type="GO" id="GO:0005634">
    <property type="term" value="C:nucleus"/>
    <property type="evidence" value="ECO:0007669"/>
    <property type="project" value="TreeGrafter"/>
</dbReference>
<dbReference type="AlphaFoldDB" id="A0A834J7U0"/>
<evidence type="ECO:0000256" key="2">
    <source>
        <dbReference type="ARBA" id="ARBA00022964"/>
    </source>
</evidence>